<dbReference type="PANTHER" id="PTHR31987:SF1">
    <property type="entry name" value="GLUTAMINASE A"/>
    <property type="match status" value="1"/>
</dbReference>
<dbReference type="EMBL" id="JAUSSU010000003">
    <property type="protein sequence ID" value="MDQ0112221.1"/>
    <property type="molecule type" value="Genomic_DNA"/>
</dbReference>
<evidence type="ECO:0000313" key="3">
    <source>
        <dbReference type="Proteomes" id="UP001229346"/>
    </source>
</evidence>
<comment type="caution">
    <text evidence="2">The sequence shown here is derived from an EMBL/GenBank/DDBJ whole genome shotgun (WGS) entry which is preliminary data.</text>
</comment>
<protein>
    <recommendedName>
        <fullName evidence="1">Glutaminase A central domain-containing protein</fullName>
    </recommendedName>
</protein>
<sequence length="158" mass="18161">MLGEPEGETYLATAKEMAAKWVEMAIAGDHYKLTFDSSPDTWSLKYNLVWDRLFGLHLFPTSVADDEIKHYLAKQNKYGTPLDSRSTYTKADWLVWSASMAASKEQFEQLIEPLWHFLNETPSRVPFTDWYDTVNGKQIGFQNRSVVGGLFLPLLKDF</sequence>
<dbReference type="Proteomes" id="UP001229346">
    <property type="component" value="Unassembled WGS sequence"/>
</dbReference>
<keyword evidence="3" id="KW-1185">Reference proteome</keyword>
<reference evidence="2 3" key="1">
    <citation type="submission" date="2023-07" db="EMBL/GenBank/DDBJ databases">
        <title>Sorghum-associated microbial communities from plants grown in Nebraska, USA.</title>
        <authorList>
            <person name="Schachtman D."/>
        </authorList>
    </citation>
    <scope>NUCLEOTIDE SEQUENCE [LARGE SCALE GENOMIC DNA]</scope>
    <source>
        <strain evidence="2 3">CC482</strain>
    </source>
</reference>
<name>A0ABT9TY04_PAEHA</name>
<evidence type="ECO:0000313" key="2">
    <source>
        <dbReference type="EMBL" id="MDQ0112221.1"/>
    </source>
</evidence>
<dbReference type="RefSeq" id="WP_307202887.1">
    <property type="nucleotide sequence ID" value="NZ_JAUSSU010000003.1"/>
</dbReference>
<gene>
    <name evidence="2" type="ORF">J2T15_001656</name>
</gene>
<accession>A0ABT9TY04</accession>
<organism evidence="2 3">
    <name type="scientific">Paenibacillus harenae</name>
    <dbReference type="NCBI Taxonomy" id="306543"/>
    <lineage>
        <taxon>Bacteria</taxon>
        <taxon>Bacillati</taxon>
        <taxon>Bacillota</taxon>
        <taxon>Bacilli</taxon>
        <taxon>Bacillales</taxon>
        <taxon>Paenibacillaceae</taxon>
        <taxon>Paenibacillus</taxon>
    </lineage>
</organism>
<feature type="domain" description="Glutaminase A central" evidence="1">
    <location>
        <begin position="6"/>
        <end position="152"/>
    </location>
</feature>
<dbReference type="InterPro" id="IPR052743">
    <property type="entry name" value="Glutaminase_GtaA"/>
</dbReference>
<evidence type="ECO:0000259" key="1">
    <source>
        <dbReference type="Pfam" id="PF16335"/>
    </source>
</evidence>
<dbReference type="InterPro" id="IPR032514">
    <property type="entry name" value="GtaA_central"/>
</dbReference>
<dbReference type="PANTHER" id="PTHR31987">
    <property type="entry name" value="GLUTAMINASE A-RELATED"/>
    <property type="match status" value="1"/>
</dbReference>
<proteinExistence type="predicted"/>
<dbReference type="Pfam" id="PF16335">
    <property type="entry name" value="GtaA_6_Hairpin"/>
    <property type="match status" value="1"/>
</dbReference>